<feature type="domain" description="Lon N-terminal" evidence="17">
    <location>
        <begin position="2"/>
        <end position="196"/>
    </location>
</feature>
<dbReference type="SUPFAM" id="SSF88697">
    <property type="entry name" value="PUA domain-like"/>
    <property type="match status" value="1"/>
</dbReference>
<comment type="similarity">
    <text evidence="10 11 14 15">Belongs to the peptidase S16 family.</text>
</comment>
<dbReference type="GO" id="GO:0006515">
    <property type="term" value="P:protein quality control for misfolded or incompletely synthesized proteins"/>
    <property type="evidence" value="ECO:0007669"/>
    <property type="project" value="UniProtKB-UniRule"/>
</dbReference>
<dbReference type="HAMAP" id="MF_01973">
    <property type="entry name" value="lon_bact"/>
    <property type="match status" value="1"/>
</dbReference>
<dbReference type="Proteomes" id="UP000473699">
    <property type="component" value="Unassembled WGS sequence"/>
</dbReference>
<dbReference type="InterPro" id="IPR027543">
    <property type="entry name" value="Lon_bac"/>
</dbReference>
<evidence type="ECO:0000256" key="3">
    <source>
        <dbReference type="ARBA" id="ARBA00022670"/>
    </source>
</evidence>
<dbReference type="Pfam" id="PF05362">
    <property type="entry name" value="Lon_C"/>
    <property type="match status" value="1"/>
</dbReference>
<keyword evidence="4 10" id="KW-0547">Nucleotide-binding</keyword>
<dbReference type="InterPro" id="IPR027417">
    <property type="entry name" value="P-loop_NTPase"/>
</dbReference>
<dbReference type="PANTHER" id="PTHR43718">
    <property type="entry name" value="LON PROTEASE"/>
    <property type="match status" value="1"/>
</dbReference>
<feature type="domain" description="Lon proteolytic" evidence="16">
    <location>
        <begin position="588"/>
        <end position="770"/>
    </location>
</feature>
<accession>A0A6L5YAH6</accession>
<evidence type="ECO:0000256" key="6">
    <source>
        <dbReference type="ARBA" id="ARBA00022825"/>
    </source>
</evidence>
<evidence type="ECO:0000256" key="9">
    <source>
        <dbReference type="ARBA" id="ARBA00050665"/>
    </source>
</evidence>
<dbReference type="GO" id="GO:0016887">
    <property type="term" value="F:ATP hydrolysis activity"/>
    <property type="evidence" value="ECO:0007669"/>
    <property type="project" value="UniProtKB-UniRule"/>
</dbReference>
<dbReference type="PROSITE" id="PS01046">
    <property type="entry name" value="LON_SER"/>
    <property type="match status" value="1"/>
</dbReference>
<evidence type="ECO:0000256" key="10">
    <source>
        <dbReference type="HAMAP-Rule" id="MF_01973"/>
    </source>
</evidence>
<dbReference type="GO" id="GO:0004252">
    <property type="term" value="F:serine-type endopeptidase activity"/>
    <property type="evidence" value="ECO:0007669"/>
    <property type="project" value="UniProtKB-UniRule"/>
</dbReference>
<dbReference type="PRINTS" id="PR00830">
    <property type="entry name" value="ENDOLAPTASE"/>
</dbReference>
<dbReference type="InterPro" id="IPR046336">
    <property type="entry name" value="Lon_prtase_N_sf"/>
</dbReference>
<dbReference type="InterPro" id="IPR008268">
    <property type="entry name" value="Peptidase_S16_AS"/>
</dbReference>
<evidence type="ECO:0000313" key="19">
    <source>
        <dbReference type="Proteomes" id="UP000473699"/>
    </source>
</evidence>
<keyword evidence="3 10" id="KW-0645">Protease</keyword>
<proteinExistence type="evidence at transcript level"/>
<evidence type="ECO:0000256" key="1">
    <source>
        <dbReference type="ARBA" id="ARBA00004496"/>
    </source>
</evidence>
<dbReference type="RefSeq" id="WP_154528390.1">
    <property type="nucleotide sequence ID" value="NZ_VUNH01000003.1"/>
</dbReference>
<dbReference type="InterPro" id="IPR004815">
    <property type="entry name" value="Lon_bac/euk-typ"/>
</dbReference>
<evidence type="ECO:0000256" key="15">
    <source>
        <dbReference type="RuleBase" id="RU000591"/>
    </source>
</evidence>
<reference evidence="18 19" key="1">
    <citation type="submission" date="2019-08" db="EMBL/GenBank/DDBJ databases">
        <title>In-depth cultivation of the pig gut microbiome towards novel bacterial diversity and tailored functional studies.</title>
        <authorList>
            <person name="Wylensek D."/>
            <person name="Hitch T.C.A."/>
            <person name="Clavel T."/>
        </authorList>
    </citation>
    <scope>NUCLEOTIDE SEQUENCE [LARGE SCALE GENOMIC DNA]</scope>
    <source>
        <strain evidence="18 19">SM-530-WT-4B</strain>
    </source>
</reference>
<organism evidence="18 19">
    <name type="scientific">Pyramidobacter porci</name>
    <dbReference type="NCBI Taxonomy" id="2605789"/>
    <lineage>
        <taxon>Bacteria</taxon>
        <taxon>Thermotogati</taxon>
        <taxon>Synergistota</taxon>
        <taxon>Synergistia</taxon>
        <taxon>Synergistales</taxon>
        <taxon>Dethiosulfovibrionaceae</taxon>
        <taxon>Pyramidobacter</taxon>
    </lineage>
</organism>
<evidence type="ECO:0000259" key="17">
    <source>
        <dbReference type="PROSITE" id="PS51787"/>
    </source>
</evidence>
<dbReference type="GO" id="GO:0034605">
    <property type="term" value="P:cellular response to heat"/>
    <property type="evidence" value="ECO:0007669"/>
    <property type="project" value="UniProtKB-UniRule"/>
</dbReference>
<comment type="function">
    <text evidence="10">ATP-dependent serine protease that mediates the selective degradation of mutant and abnormal proteins as well as certain short-lived regulatory proteins. Required for cellular homeostasis and for survival from DNA damage and developmental changes induced by stress. Degrades polypeptides processively to yield small peptide fragments that are 5 to 10 amino acids long. Binds to DNA in a double-stranded, site-specific manner.</text>
</comment>
<dbReference type="InterPro" id="IPR008269">
    <property type="entry name" value="Lon_proteolytic"/>
</dbReference>
<dbReference type="GO" id="GO:0005737">
    <property type="term" value="C:cytoplasm"/>
    <property type="evidence" value="ECO:0007669"/>
    <property type="project" value="UniProtKB-SubCell"/>
</dbReference>
<dbReference type="InterPro" id="IPR015947">
    <property type="entry name" value="PUA-like_sf"/>
</dbReference>
<evidence type="ECO:0000313" key="18">
    <source>
        <dbReference type="EMBL" id="MST55299.1"/>
    </source>
</evidence>
<dbReference type="AlphaFoldDB" id="A0A6L5YAH6"/>
<evidence type="ECO:0000256" key="7">
    <source>
        <dbReference type="ARBA" id="ARBA00022840"/>
    </source>
</evidence>
<dbReference type="GO" id="GO:0005524">
    <property type="term" value="F:ATP binding"/>
    <property type="evidence" value="ECO:0007669"/>
    <property type="project" value="UniProtKB-UniRule"/>
</dbReference>
<dbReference type="Gene3D" id="2.30.130.40">
    <property type="entry name" value="LON domain-like"/>
    <property type="match status" value="1"/>
</dbReference>
<dbReference type="Gene3D" id="3.30.230.10">
    <property type="match status" value="1"/>
</dbReference>
<dbReference type="InterPro" id="IPR003959">
    <property type="entry name" value="ATPase_AAA_core"/>
</dbReference>
<dbReference type="SUPFAM" id="SSF52540">
    <property type="entry name" value="P-loop containing nucleoside triphosphate hydrolases"/>
    <property type="match status" value="1"/>
</dbReference>
<dbReference type="Pfam" id="PF02190">
    <property type="entry name" value="LON_substr_bdg"/>
    <property type="match status" value="1"/>
</dbReference>
<sequence>MLYVLPARDTVIFPGVLVPIFVGRPSTLKAIEIAATAEKRRIFVAAQKNPEEENPGPADVYDVGTVCEMLQMIRMPDGTMKLLLEGKERKRCRAYVLQDSMLTADLVSVPSGYVDNDRLEALRQEVFREFESYVTYHPRLPAELIQPVSAIKDPGLAADMIAAHMTLDVQRKQSLLECFRVDSRLELLLKYLISETEMLKLGREIHSKVQKEIDQNQREYFLREQLKAIQEELKIDDSPEAQDLRDRAAKSELPDYVRSKVESELKRMAKTPSMSPESTVIRNYVEWLLDVPWLKKSEERLDIDAAKKVLDANHYGLKRVKDRLLEYLAVRKLAGKSSRAQILCLVGPPGVGKTSLGKSVAQALGRRFVNFSLGGMRDEAEIRGHRRTYIGALPGRIVQKLKEAGCNNPVMLLDEVDKIGSDFRGDPASALLEVLDPEQNSHFTDHYLEVPVDLSDVLFITTANVSHTIPAPLLDRMDVIELSSYLPEEKYHIAKDHLLPRIYKESGLTKKDAVLSSAALKAVIADYSHESGVRELDRRLSTLFRKIARVALEREERGEAPRKVSIGVKDLAGYLGAPHRPDVRIPREPQTGLSVGLAWTAAGGDVLIIEAVKMPGKGELQLTGNLGKVMQESAMTALGFIKSHWRELTNQAEPKWGGVGLHLHVPEGAIPKDGPSAGITMAISLFSALSGAKYRPGYAMTGEISLRGDVLPIGGLREKTLAAKRYGIYNLFIPEANRADVEDMEPWIKQGVRYVFVSQAAQVFEEALEGGR</sequence>
<keyword evidence="5 10" id="KW-0378">Hydrolase</keyword>
<dbReference type="InterPro" id="IPR003111">
    <property type="entry name" value="Lon_prtase_N"/>
</dbReference>
<dbReference type="SMART" id="SM00464">
    <property type="entry name" value="LON"/>
    <property type="match status" value="1"/>
</dbReference>
<dbReference type="EC" id="3.4.21.53" evidence="10 11"/>
<dbReference type="InterPro" id="IPR014721">
    <property type="entry name" value="Ribsml_uS5_D2-typ_fold_subgr"/>
</dbReference>
<dbReference type="Gene3D" id="1.20.5.5270">
    <property type="match status" value="1"/>
</dbReference>
<evidence type="ECO:0000256" key="2">
    <source>
        <dbReference type="ARBA" id="ARBA00022490"/>
    </source>
</evidence>
<dbReference type="SUPFAM" id="SSF54211">
    <property type="entry name" value="Ribosomal protein S5 domain 2-like"/>
    <property type="match status" value="1"/>
</dbReference>
<keyword evidence="8 10" id="KW-0346">Stress response</keyword>
<feature type="active site" evidence="10 12">
    <location>
        <position position="676"/>
    </location>
</feature>
<dbReference type="PANTHER" id="PTHR43718:SF2">
    <property type="entry name" value="LON PROTEASE HOMOLOG, MITOCHONDRIAL"/>
    <property type="match status" value="1"/>
</dbReference>
<keyword evidence="6 10" id="KW-0720">Serine protease</keyword>
<protein>
    <recommendedName>
        <fullName evidence="10 11">Lon protease</fullName>
        <ecNumber evidence="10 11">3.4.21.53</ecNumber>
    </recommendedName>
    <alternativeName>
        <fullName evidence="10">ATP-dependent protease La</fullName>
    </alternativeName>
</protein>
<dbReference type="InterPro" id="IPR054594">
    <property type="entry name" value="Lon_lid"/>
</dbReference>
<dbReference type="PIRSF" id="PIRSF001174">
    <property type="entry name" value="Lon_proteas"/>
    <property type="match status" value="1"/>
</dbReference>
<comment type="subcellular location">
    <subcellularLocation>
        <location evidence="1 10 11">Cytoplasm</location>
    </subcellularLocation>
</comment>
<dbReference type="Gene3D" id="1.20.58.1480">
    <property type="match status" value="1"/>
</dbReference>
<evidence type="ECO:0000259" key="16">
    <source>
        <dbReference type="PROSITE" id="PS51786"/>
    </source>
</evidence>
<evidence type="ECO:0000256" key="4">
    <source>
        <dbReference type="ARBA" id="ARBA00022741"/>
    </source>
</evidence>
<dbReference type="PROSITE" id="PS51787">
    <property type="entry name" value="LON_N"/>
    <property type="match status" value="1"/>
</dbReference>
<name>A0A6L5YAH6_9BACT</name>
<feature type="binding site" evidence="10 13">
    <location>
        <begin position="347"/>
        <end position="354"/>
    </location>
    <ligand>
        <name>ATP</name>
        <dbReference type="ChEBI" id="CHEBI:30616"/>
    </ligand>
</feature>
<evidence type="ECO:0000256" key="12">
    <source>
        <dbReference type="PIRSR" id="PIRSR001174-1"/>
    </source>
</evidence>
<dbReference type="EMBL" id="VUNH01000003">
    <property type="protein sequence ID" value="MST55299.1"/>
    <property type="molecule type" value="Genomic_DNA"/>
</dbReference>
<dbReference type="Pfam" id="PF22667">
    <property type="entry name" value="Lon_lid"/>
    <property type="match status" value="1"/>
</dbReference>
<dbReference type="GO" id="GO:0043565">
    <property type="term" value="F:sequence-specific DNA binding"/>
    <property type="evidence" value="ECO:0007669"/>
    <property type="project" value="UniProtKB-UniRule"/>
</dbReference>
<dbReference type="FunFam" id="3.40.50.300:FF:000021">
    <property type="entry name" value="Lon protease homolog"/>
    <property type="match status" value="1"/>
</dbReference>
<evidence type="ECO:0000256" key="5">
    <source>
        <dbReference type="ARBA" id="ARBA00022801"/>
    </source>
</evidence>
<dbReference type="NCBIfam" id="TIGR00763">
    <property type="entry name" value="lon"/>
    <property type="match status" value="1"/>
</dbReference>
<dbReference type="InterPro" id="IPR027065">
    <property type="entry name" value="Lon_Prtase"/>
</dbReference>
<evidence type="ECO:0000256" key="11">
    <source>
        <dbReference type="PIRNR" id="PIRNR001174"/>
    </source>
</evidence>
<feature type="active site" evidence="10 12">
    <location>
        <position position="719"/>
    </location>
</feature>
<evidence type="ECO:0000256" key="14">
    <source>
        <dbReference type="PROSITE-ProRule" id="PRU01122"/>
    </source>
</evidence>
<comment type="subunit">
    <text evidence="10 11">Homohexamer. Organized in a ring with a central cavity.</text>
</comment>
<dbReference type="CDD" id="cd19500">
    <property type="entry name" value="RecA-like_Lon"/>
    <property type="match status" value="1"/>
</dbReference>
<keyword evidence="2 10" id="KW-0963">Cytoplasm</keyword>
<gene>
    <name evidence="10 18" type="primary">lon</name>
    <name evidence="18" type="ORF">FYJ74_04530</name>
</gene>
<evidence type="ECO:0000256" key="13">
    <source>
        <dbReference type="PIRSR" id="PIRSR001174-2"/>
    </source>
</evidence>
<keyword evidence="7 10" id="KW-0067">ATP-binding</keyword>
<dbReference type="GO" id="GO:0004176">
    <property type="term" value="F:ATP-dependent peptidase activity"/>
    <property type="evidence" value="ECO:0007669"/>
    <property type="project" value="UniProtKB-UniRule"/>
</dbReference>
<keyword evidence="19" id="KW-1185">Reference proteome</keyword>
<evidence type="ECO:0000256" key="8">
    <source>
        <dbReference type="ARBA" id="ARBA00023016"/>
    </source>
</evidence>
<comment type="catalytic activity">
    <reaction evidence="9 10 11 14">
        <text>Hydrolysis of proteins in presence of ATP.</text>
        <dbReference type="EC" id="3.4.21.53"/>
    </reaction>
</comment>
<comment type="induction">
    <text evidence="10">By heat shock.</text>
</comment>
<dbReference type="SMART" id="SM00382">
    <property type="entry name" value="AAA"/>
    <property type="match status" value="1"/>
</dbReference>
<dbReference type="InterPro" id="IPR020568">
    <property type="entry name" value="Ribosomal_Su5_D2-typ_SF"/>
</dbReference>
<dbReference type="Pfam" id="PF00004">
    <property type="entry name" value="AAA"/>
    <property type="match status" value="1"/>
</dbReference>
<dbReference type="Gene3D" id="3.40.50.300">
    <property type="entry name" value="P-loop containing nucleotide triphosphate hydrolases"/>
    <property type="match status" value="1"/>
</dbReference>
<dbReference type="InterPro" id="IPR003593">
    <property type="entry name" value="AAA+_ATPase"/>
</dbReference>
<comment type="caution">
    <text evidence="18">The sequence shown here is derived from an EMBL/GenBank/DDBJ whole genome shotgun (WGS) entry which is preliminary data.</text>
</comment>
<dbReference type="Gene3D" id="1.10.8.60">
    <property type="match status" value="1"/>
</dbReference>
<dbReference type="PROSITE" id="PS51786">
    <property type="entry name" value="LON_PROTEOLYTIC"/>
    <property type="match status" value="1"/>
</dbReference>